<dbReference type="InterPro" id="IPR008280">
    <property type="entry name" value="Tub_FtsZ_C"/>
</dbReference>
<keyword evidence="5 7" id="KW-0132">Cell division</keyword>
<evidence type="ECO:0000313" key="13">
    <source>
        <dbReference type="Proteomes" id="UP000245839"/>
    </source>
</evidence>
<feature type="domain" description="Tubulin/FtsZ 2-layer sandwich" evidence="10">
    <location>
        <begin position="213"/>
        <end position="331"/>
    </location>
</feature>
<dbReference type="InterPro" id="IPR024757">
    <property type="entry name" value="FtsZ_C"/>
</dbReference>
<feature type="binding site" evidence="5">
    <location>
        <position position="149"/>
    </location>
    <ligand>
        <name>GTP</name>
        <dbReference type="ChEBI" id="CHEBI:37565"/>
    </ligand>
</feature>
<dbReference type="SMART" id="SM00864">
    <property type="entry name" value="Tubulin"/>
    <property type="match status" value="1"/>
</dbReference>
<dbReference type="InterPro" id="IPR018316">
    <property type="entry name" value="Tubulin/FtsZ_2-layer-sand-dom"/>
</dbReference>
<evidence type="ECO:0000256" key="3">
    <source>
        <dbReference type="ARBA" id="ARBA00022741"/>
    </source>
</evidence>
<evidence type="ECO:0000259" key="10">
    <source>
        <dbReference type="SMART" id="SM00865"/>
    </source>
</evidence>
<dbReference type="InterPro" id="IPR003008">
    <property type="entry name" value="Tubulin_FtsZ_GTPase"/>
</dbReference>
<dbReference type="GO" id="GO:0043093">
    <property type="term" value="P:FtsZ-dependent cytokinesis"/>
    <property type="evidence" value="ECO:0007669"/>
    <property type="project" value="UniProtKB-UniRule"/>
</dbReference>
<dbReference type="AlphaFoldDB" id="A0A2Y9AA88"/>
<keyword evidence="5 7" id="KW-0131">Cell cycle</keyword>
<evidence type="ECO:0000313" key="14">
    <source>
        <dbReference type="Proteomes" id="UP000251571"/>
    </source>
</evidence>
<dbReference type="GO" id="GO:0000917">
    <property type="term" value="P:division septum assembly"/>
    <property type="evidence" value="ECO:0007669"/>
    <property type="project" value="UniProtKB-KW"/>
</dbReference>
<dbReference type="PANTHER" id="PTHR30314:SF3">
    <property type="entry name" value="MITOCHONDRIAL DIVISION PROTEIN FSZA"/>
    <property type="match status" value="1"/>
</dbReference>
<feature type="compositionally biased region" description="Low complexity" evidence="8">
    <location>
        <begin position="411"/>
        <end position="426"/>
    </location>
</feature>
<keyword evidence="3 5" id="KW-0547">Nucleotide-binding</keyword>
<accession>A0A2Y9AA88</accession>
<reference evidence="11 13" key="2">
    <citation type="submission" date="2018-03" db="EMBL/GenBank/DDBJ databases">
        <title>Genomic Encyclopedia of Archaeal and Bacterial Type Strains, Phase II (KMG-II): from individual species to whole genera.</title>
        <authorList>
            <person name="Goeker M."/>
        </authorList>
    </citation>
    <scope>NUCLEOTIDE SEQUENCE [LARGE SCALE GENOMIC DNA]</scope>
    <source>
        <strain evidence="11 13">DSM 25227</strain>
    </source>
</reference>
<dbReference type="InterPro" id="IPR045061">
    <property type="entry name" value="FtsZ/CetZ"/>
</dbReference>
<evidence type="ECO:0000256" key="2">
    <source>
        <dbReference type="ARBA" id="ARBA00022490"/>
    </source>
</evidence>
<dbReference type="HAMAP" id="MF_00909">
    <property type="entry name" value="FtsZ"/>
    <property type="match status" value="1"/>
</dbReference>
<dbReference type="PROSITE" id="PS01134">
    <property type="entry name" value="FTSZ_1"/>
    <property type="match status" value="1"/>
</dbReference>
<dbReference type="Proteomes" id="UP000251571">
    <property type="component" value="Unassembled WGS sequence"/>
</dbReference>
<dbReference type="InterPro" id="IPR000158">
    <property type="entry name" value="Cell_div_FtsZ"/>
</dbReference>
<dbReference type="PANTHER" id="PTHR30314">
    <property type="entry name" value="CELL DIVISION PROTEIN FTSZ-RELATED"/>
    <property type="match status" value="1"/>
</dbReference>
<dbReference type="Gene3D" id="3.30.1330.20">
    <property type="entry name" value="Tubulin/FtsZ, C-terminal domain"/>
    <property type="match status" value="1"/>
</dbReference>
<dbReference type="GO" id="GO:0005525">
    <property type="term" value="F:GTP binding"/>
    <property type="evidence" value="ECO:0007669"/>
    <property type="project" value="UniProtKB-UniRule"/>
</dbReference>
<dbReference type="Gene3D" id="3.40.50.1440">
    <property type="entry name" value="Tubulin/FtsZ, GTPase domain"/>
    <property type="match status" value="1"/>
</dbReference>
<feature type="region of interest" description="Disordered" evidence="8">
    <location>
        <begin position="384"/>
        <end position="531"/>
    </location>
</feature>
<evidence type="ECO:0000256" key="4">
    <source>
        <dbReference type="ARBA" id="ARBA00023134"/>
    </source>
</evidence>
<evidence type="ECO:0000259" key="9">
    <source>
        <dbReference type="SMART" id="SM00864"/>
    </source>
</evidence>
<dbReference type="InterPro" id="IPR020805">
    <property type="entry name" value="Cell_div_FtsZ_CS"/>
</dbReference>
<dbReference type="RefSeq" id="WP_109563421.1">
    <property type="nucleotide sequence ID" value="NZ_QGDJ01000002.1"/>
</dbReference>
<evidence type="ECO:0000313" key="12">
    <source>
        <dbReference type="EMBL" id="SSA41484.1"/>
    </source>
</evidence>
<feature type="binding site" evidence="5">
    <location>
        <position position="145"/>
    </location>
    <ligand>
        <name>GTP</name>
        <dbReference type="ChEBI" id="CHEBI:37565"/>
    </ligand>
</feature>
<evidence type="ECO:0000256" key="1">
    <source>
        <dbReference type="ARBA" id="ARBA00009690"/>
    </source>
</evidence>
<comment type="subcellular location">
    <subcellularLocation>
        <location evidence="5">Cytoplasm</location>
    </subcellularLocation>
    <text evidence="5">Assembles at midcell at the inner surface of the cytoplasmic membrane.</text>
</comment>
<evidence type="ECO:0000256" key="8">
    <source>
        <dbReference type="SAM" id="MobiDB-lite"/>
    </source>
</evidence>
<dbReference type="GO" id="GO:0005737">
    <property type="term" value="C:cytoplasm"/>
    <property type="evidence" value="ECO:0007669"/>
    <property type="project" value="UniProtKB-SubCell"/>
</dbReference>
<dbReference type="Pfam" id="PF00091">
    <property type="entry name" value="Tubulin"/>
    <property type="match status" value="1"/>
</dbReference>
<evidence type="ECO:0000313" key="11">
    <source>
        <dbReference type="EMBL" id="PWJ21074.1"/>
    </source>
</evidence>
<feature type="compositionally biased region" description="Basic and acidic residues" evidence="8">
    <location>
        <begin position="439"/>
        <end position="457"/>
    </location>
</feature>
<keyword evidence="13" id="KW-1185">Reference proteome</keyword>
<feature type="region of interest" description="Disordered" evidence="8">
    <location>
        <begin position="347"/>
        <end position="370"/>
    </location>
</feature>
<dbReference type="PRINTS" id="PR00423">
    <property type="entry name" value="CELLDVISFTSZ"/>
</dbReference>
<comment type="similarity">
    <text evidence="1 5 7">Belongs to the FtsZ family.</text>
</comment>
<reference evidence="12 14" key="1">
    <citation type="submission" date="2016-10" db="EMBL/GenBank/DDBJ databases">
        <authorList>
            <person name="Cai Z."/>
        </authorList>
    </citation>
    <scope>NUCLEOTIDE SEQUENCE [LARGE SCALE GENOMIC DNA]</scope>
    <source>
        <strain evidence="12 14">DSM 25227</strain>
    </source>
</reference>
<name>A0A2Y9AA88_9RHOB</name>
<feature type="domain" description="Tubulin/FtsZ GTPase" evidence="9">
    <location>
        <begin position="19"/>
        <end position="211"/>
    </location>
</feature>
<organism evidence="12 14">
    <name type="scientific">Jannaschia seohaensis</name>
    <dbReference type="NCBI Taxonomy" id="475081"/>
    <lineage>
        <taxon>Bacteria</taxon>
        <taxon>Pseudomonadati</taxon>
        <taxon>Pseudomonadota</taxon>
        <taxon>Alphaproteobacteria</taxon>
        <taxon>Rhodobacterales</taxon>
        <taxon>Roseobacteraceae</taxon>
        <taxon>Jannaschia</taxon>
    </lineage>
</organism>
<dbReference type="FunFam" id="3.30.1330.20:FF:000011">
    <property type="entry name" value="Cell division protein FtsZ"/>
    <property type="match status" value="1"/>
</dbReference>
<proteinExistence type="inferred from homology"/>
<feature type="compositionally biased region" description="Low complexity" evidence="8">
    <location>
        <begin position="458"/>
        <end position="475"/>
    </location>
</feature>
<keyword evidence="2 5" id="KW-0963">Cytoplasm</keyword>
<dbReference type="GO" id="GO:0032153">
    <property type="term" value="C:cell division site"/>
    <property type="evidence" value="ECO:0007669"/>
    <property type="project" value="UniProtKB-UniRule"/>
</dbReference>
<dbReference type="Proteomes" id="UP000245839">
    <property type="component" value="Unassembled WGS sequence"/>
</dbReference>
<comment type="function">
    <text evidence="5 7">Essential cell division protein that forms a contractile ring structure (Z ring) at the future cell division site. The regulation of the ring assembly controls the timing and the location of cell division. One of the functions of the FtsZ ring is to recruit other cell division proteins to the septum to produce a new cell wall between the dividing cells. Binds GTP and shows GTPase activity.</text>
</comment>
<dbReference type="InterPro" id="IPR036525">
    <property type="entry name" value="Tubulin/FtsZ_GTPase_sf"/>
</dbReference>
<feature type="binding site" evidence="5">
    <location>
        <begin position="114"/>
        <end position="116"/>
    </location>
    <ligand>
        <name>GTP</name>
        <dbReference type="ChEBI" id="CHEBI:37565"/>
    </ligand>
</feature>
<dbReference type="CDD" id="cd02201">
    <property type="entry name" value="FtsZ_type1"/>
    <property type="match status" value="1"/>
</dbReference>
<evidence type="ECO:0000256" key="5">
    <source>
        <dbReference type="HAMAP-Rule" id="MF_00909"/>
    </source>
</evidence>
<dbReference type="Pfam" id="PF12327">
    <property type="entry name" value="FtsZ_C"/>
    <property type="match status" value="1"/>
</dbReference>
<feature type="binding site" evidence="5">
    <location>
        <begin position="27"/>
        <end position="31"/>
    </location>
    <ligand>
        <name>GTP</name>
        <dbReference type="ChEBI" id="CHEBI:37565"/>
    </ligand>
</feature>
<dbReference type="EMBL" id="QGDJ01000002">
    <property type="protein sequence ID" value="PWJ21074.1"/>
    <property type="molecule type" value="Genomic_DNA"/>
</dbReference>
<gene>
    <name evidence="5" type="primary">ftsZ</name>
    <name evidence="11" type="ORF">BCF38_102322</name>
    <name evidence="12" type="ORF">SAMN05421539_102322</name>
</gene>
<dbReference type="InterPro" id="IPR037103">
    <property type="entry name" value="Tubulin/FtsZ-like_C"/>
</dbReference>
<dbReference type="SMART" id="SM00865">
    <property type="entry name" value="Tubulin_C"/>
    <property type="match status" value="1"/>
</dbReference>
<protein>
    <recommendedName>
        <fullName evidence="5 6">Cell division protein FtsZ</fullName>
    </recommendedName>
</protein>
<dbReference type="FunFam" id="3.40.50.1440:FF:000001">
    <property type="entry name" value="Cell division protein FtsZ"/>
    <property type="match status" value="1"/>
</dbReference>
<evidence type="ECO:0000256" key="6">
    <source>
        <dbReference type="NCBIfam" id="TIGR00065"/>
    </source>
</evidence>
<dbReference type="GO" id="GO:0051258">
    <property type="term" value="P:protein polymerization"/>
    <property type="evidence" value="ECO:0007669"/>
    <property type="project" value="UniProtKB-UniRule"/>
</dbReference>
<keyword evidence="5 7" id="KW-0717">Septation</keyword>
<dbReference type="SUPFAM" id="SSF52490">
    <property type="entry name" value="Tubulin nucleotide-binding domain-like"/>
    <property type="match status" value="1"/>
</dbReference>
<dbReference type="EMBL" id="UETC01000002">
    <property type="protein sequence ID" value="SSA41484.1"/>
    <property type="molecule type" value="Genomic_DNA"/>
</dbReference>
<keyword evidence="4 5" id="KW-0342">GTP-binding</keyword>
<dbReference type="GO" id="GO:0003924">
    <property type="term" value="F:GTPase activity"/>
    <property type="evidence" value="ECO:0007669"/>
    <property type="project" value="UniProtKB-UniRule"/>
</dbReference>
<evidence type="ECO:0000256" key="7">
    <source>
        <dbReference type="RuleBase" id="RU000631"/>
    </source>
</evidence>
<dbReference type="NCBIfam" id="TIGR00065">
    <property type="entry name" value="ftsZ"/>
    <property type="match status" value="1"/>
</dbReference>
<sequence>MTLNLSMPGGTAELDLRPRITVFGVGGAGGNAVNNMIQKDLEGVEFVVANTDAQALQQNQAQARIQLGVHVTEGLGAGARPQVGASAAEESIEEIVARLDGAHMCFITAGMGGGTGTGAAPIIAQAARELGILTVGVVTKPFQFEGAKRMRQAEAGVEALQKVVDTLIIIPNQNLFRLATERTTFTEAFSLADDVLYQGVKGVTDLMVRPGMINLDFADVRSVMDEMGKAMMGTGEGEGEDRAIEAAEKAIANPLLDELSLKGAKGVLINITGGYDLTLFEMDEAANRIRQEVDEDANIIVGSTLEPEMEGMMRVSVVATGIDAAASQEMPVPRRRLSEAAVPVEAPAAPAPVARQPEPEPAPAPVAARTEPEEPNFFDAAAAAAEEEEVPVEDFFSHRPSPQPEAPVYRAAAQSEPAQAAEPAASFTAPRPGSPSPETMERLRAAVLRGERSERGAEAPAAPRAAAPRTPSAPSGEHHGQRFGIGSLINRMTGSGDGAPVEPQAPKRPAAAAEPEEERIEIPAFLRRQAN</sequence>
<comment type="subunit">
    <text evidence="5">Homodimer. Polymerizes to form a dynamic ring structure in a strictly GTP-dependent manner. Interacts directly with several other division proteins.</text>
</comment>
<dbReference type="OrthoDB" id="9813375at2"/>
<dbReference type="PROSITE" id="PS01135">
    <property type="entry name" value="FTSZ_2"/>
    <property type="match status" value="1"/>
</dbReference>
<feature type="binding site" evidence="5">
    <location>
        <position position="193"/>
    </location>
    <ligand>
        <name>GTP</name>
        <dbReference type="ChEBI" id="CHEBI:37565"/>
    </ligand>
</feature>
<dbReference type="SUPFAM" id="SSF55307">
    <property type="entry name" value="Tubulin C-terminal domain-like"/>
    <property type="match status" value="1"/>
</dbReference>
<feature type="compositionally biased region" description="Low complexity" evidence="8">
    <location>
        <begin position="347"/>
        <end position="356"/>
    </location>
</feature>
<feature type="compositionally biased region" description="Low complexity" evidence="8">
    <location>
        <begin position="502"/>
        <end position="513"/>
    </location>
</feature>